<feature type="compositionally biased region" description="Low complexity" evidence="1">
    <location>
        <begin position="25"/>
        <end position="35"/>
    </location>
</feature>
<evidence type="ECO:0000313" key="2">
    <source>
        <dbReference type="EMBL" id="GMH03504.1"/>
    </source>
</evidence>
<gene>
    <name evidence="2" type="ORF">Nepgr_005343</name>
</gene>
<dbReference type="EMBL" id="BSYO01000004">
    <property type="protein sequence ID" value="GMH03504.1"/>
    <property type="molecule type" value="Genomic_DNA"/>
</dbReference>
<protein>
    <submittedName>
        <fullName evidence="2">Uncharacterized protein</fullName>
    </submittedName>
</protein>
<dbReference type="AlphaFoldDB" id="A0AAD3S3H4"/>
<proteinExistence type="predicted"/>
<evidence type="ECO:0000256" key="1">
    <source>
        <dbReference type="SAM" id="MobiDB-lite"/>
    </source>
</evidence>
<reference evidence="2" key="1">
    <citation type="submission" date="2023-05" db="EMBL/GenBank/DDBJ databases">
        <title>Nepenthes gracilis genome sequencing.</title>
        <authorList>
            <person name="Fukushima K."/>
        </authorList>
    </citation>
    <scope>NUCLEOTIDE SEQUENCE</scope>
    <source>
        <strain evidence="2">SING2019-196</strain>
    </source>
</reference>
<dbReference type="Proteomes" id="UP001279734">
    <property type="component" value="Unassembled WGS sequence"/>
</dbReference>
<feature type="region of interest" description="Disordered" evidence="1">
    <location>
        <begin position="1"/>
        <end position="47"/>
    </location>
</feature>
<organism evidence="2 3">
    <name type="scientific">Nepenthes gracilis</name>
    <name type="common">Slender pitcher plant</name>
    <dbReference type="NCBI Taxonomy" id="150966"/>
    <lineage>
        <taxon>Eukaryota</taxon>
        <taxon>Viridiplantae</taxon>
        <taxon>Streptophyta</taxon>
        <taxon>Embryophyta</taxon>
        <taxon>Tracheophyta</taxon>
        <taxon>Spermatophyta</taxon>
        <taxon>Magnoliopsida</taxon>
        <taxon>eudicotyledons</taxon>
        <taxon>Gunneridae</taxon>
        <taxon>Pentapetalae</taxon>
        <taxon>Caryophyllales</taxon>
        <taxon>Nepenthaceae</taxon>
        <taxon>Nepenthes</taxon>
    </lineage>
</organism>
<sequence length="247" mass="27059">MHTKTLTHNTSSNNQWASCPKNKKSAQQLALSASSGHQHGISHHCSTAPSAAIRQVIHPKQRRQHPENELHQLLHTGHKASSKADLVGATLRTKSTHPTKQRTMSEQWIHLSHPLFNHKYEKRINHQQEKAAVKAAVQNPYSQSKMRCQSPLSAEEGCWSCCGPSIVVKEAGTVCCLVSIILIWSVLEQLIVRCYKLGSYLAGVLMLPEGIKESLMQFQLIGSGPFGCPDGCWLCGAAENCPACGPA</sequence>
<feature type="compositionally biased region" description="Polar residues" evidence="1">
    <location>
        <begin position="1"/>
        <end position="17"/>
    </location>
</feature>
<evidence type="ECO:0000313" key="3">
    <source>
        <dbReference type="Proteomes" id="UP001279734"/>
    </source>
</evidence>
<accession>A0AAD3S3H4</accession>
<comment type="caution">
    <text evidence="2">The sequence shown here is derived from an EMBL/GenBank/DDBJ whole genome shotgun (WGS) entry which is preliminary data.</text>
</comment>
<name>A0AAD3S3H4_NEPGR</name>
<keyword evidence="3" id="KW-1185">Reference proteome</keyword>